<dbReference type="EMBL" id="JACHXU010000031">
    <property type="protein sequence ID" value="MBB3210053.1"/>
    <property type="molecule type" value="Genomic_DNA"/>
</dbReference>
<dbReference type="InterPro" id="IPR027417">
    <property type="entry name" value="P-loop_NTPase"/>
</dbReference>
<dbReference type="Proteomes" id="UP000536179">
    <property type="component" value="Unassembled WGS sequence"/>
</dbReference>
<evidence type="ECO:0000313" key="2">
    <source>
        <dbReference type="Proteomes" id="UP000536179"/>
    </source>
</evidence>
<dbReference type="SUPFAM" id="SSF52540">
    <property type="entry name" value="P-loop containing nucleoside triphosphate hydrolases"/>
    <property type="match status" value="1"/>
</dbReference>
<protein>
    <submittedName>
        <fullName evidence="1">Uncharacterized protein</fullName>
    </submittedName>
</protein>
<organism evidence="1 2">
    <name type="scientific">Aporhodopirellula rubra</name>
    <dbReference type="NCBI Taxonomy" id="980271"/>
    <lineage>
        <taxon>Bacteria</taxon>
        <taxon>Pseudomonadati</taxon>
        <taxon>Planctomycetota</taxon>
        <taxon>Planctomycetia</taxon>
        <taxon>Pirellulales</taxon>
        <taxon>Pirellulaceae</taxon>
        <taxon>Aporhodopirellula</taxon>
    </lineage>
</organism>
<comment type="caution">
    <text evidence="1">The sequence shown here is derived from an EMBL/GenBank/DDBJ whole genome shotgun (WGS) entry which is preliminary data.</text>
</comment>
<dbReference type="Gene3D" id="3.40.50.300">
    <property type="entry name" value="P-loop containing nucleotide triphosphate hydrolases"/>
    <property type="match status" value="1"/>
</dbReference>
<dbReference type="RefSeq" id="WP_184309124.1">
    <property type="nucleotide sequence ID" value="NZ_JACHXU010000031.1"/>
</dbReference>
<gene>
    <name evidence="1" type="ORF">FHS27_005899</name>
</gene>
<accession>A0A7W5H924</accession>
<keyword evidence="2" id="KW-1185">Reference proteome</keyword>
<dbReference type="AlphaFoldDB" id="A0A7W5H924"/>
<evidence type="ECO:0000313" key="1">
    <source>
        <dbReference type="EMBL" id="MBB3210053.1"/>
    </source>
</evidence>
<name>A0A7W5H924_9BACT</name>
<sequence length="220" mass="24696">MTTLPDLADLRNRAHRIEGKRDELVSRQKKVAEQLAEENRFLAIADNVTAALEKLGNDVFQRQLTLIENTMTKALQEVLEQDIEFKAGATFTRGAASVEFSISRGENTEDIMKGQGGSVANVVSVGLRMLAITTLDERRHRKFLVLDEQDCWLHPDLVPKLTRIVQEAGTALGFQVLMISHHDVNHFIRHADRVYRLSPDRGEGVGIEEIRADTPVESDN</sequence>
<reference evidence="1 2" key="1">
    <citation type="submission" date="2020-08" db="EMBL/GenBank/DDBJ databases">
        <title>Genomic Encyclopedia of Type Strains, Phase III (KMG-III): the genomes of soil and plant-associated and newly described type strains.</title>
        <authorList>
            <person name="Whitman W."/>
        </authorList>
    </citation>
    <scope>NUCLEOTIDE SEQUENCE [LARGE SCALE GENOMIC DNA]</scope>
    <source>
        <strain evidence="1 2">CECT 8075</strain>
    </source>
</reference>
<proteinExistence type="predicted"/>